<proteinExistence type="predicted"/>
<sequence length="137" mass="16056">MGPRSRSPSPRGDNAGRGGERDDDRKPMSLLVRGLPRDIRSEDIRSPFERYGSVRDVYLPRDYYTKRIPFALGWLRKKVWRKSAPRFELSNLEVLALWSFMTSATHMKPNINLIARCSWVERLPLFTHKKIENVLKK</sequence>
<comment type="caution">
    <text evidence="3">The sequence shown here is derived from an EMBL/GenBank/DDBJ whole genome shotgun (WGS) entry which is preliminary data.</text>
</comment>
<reference evidence="3 4" key="1">
    <citation type="journal article" date="2015" name="Genome Biol. Evol.">
        <title>Comparative Genomics of a Bacterivorous Green Alga Reveals Evolutionary Causalities and Consequences of Phago-Mixotrophic Mode of Nutrition.</title>
        <authorList>
            <person name="Burns J.A."/>
            <person name="Paasch A."/>
            <person name="Narechania A."/>
            <person name="Kim E."/>
        </authorList>
    </citation>
    <scope>NUCLEOTIDE SEQUENCE [LARGE SCALE GENOMIC DNA]</scope>
    <source>
        <strain evidence="3 4">PLY_AMNH</strain>
    </source>
</reference>
<name>A0AAE0GG89_9CHLO</name>
<feature type="region of interest" description="Disordered" evidence="1">
    <location>
        <begin position="1"/>
        <end position="28"/>
    </location>
</feature>
<feature type="compositionally biased region" description="Basic and acidic residues" evidence="1">
    <location>
        <begin position="18"/>
        <end position="27"/>
    </location>
</feature>
<gene>
    <name evidence="3" type="ORF">CYMTET_14596</name>
</gene>
<dbReference type="EMBL" id="LGRX02006124">
    <property type="protein sequence ID" value="KAK3277388.1"/>
    <property type="molecule type" value="Genomic_DNA"/>
</dbReference>
<feature type="domain" description="RRM" evidence="2">
    <location>
        <begin position="30"/>
        <end position="67"/>
    </location>
</feature>
<dbReference type="Pfam" id="PF00076">
    <property type="entry name" value="RRM_1"/>
    <property type="match status" value="1"/>
</dbReference>
<evidence type="ECO:0000313" key="3">
    <source>
        <dbReference type="EMBL" id="KAK3277388.1"/>
    </source>
</evidence>
<accession>A0AAE0GG89</accession>
<dbReference type="GO" id="GO:0003723">
    <property type="term" value="F:RNA binding"/>
    <property type="evidence" value="ECO:0007669"/>
    <property type="project" value="InterPro"/>
</dbReference>
<dbReference type="InterPro" id="IPR035979">
    <property type="entry name" value="RBD_domain_sf"/>
</dbReference>
<dbReference type="SUPFAM" id="SSF54928">
    <property type="entry name" value="RNA-binding domain, RBD"/>
    <property type="match status" value="1"/>
</dbReference>
<dbReference type="Proteomes" id="UP001190700">
    <property type="component" value="Unassembled WGS sequence"/>
</dbReference>
<dbReference type="InterPro" id="IPR000504">
    <property type="entry name" value="RRM_dom"/>
</dbReference>
<organism evidence="3 4">
    <name type="scientific">Cymbomonas tetramitiformis</name>
    <dbReference type="NCBI Taxonomy" id="36881"/>
    <lineage>
        <taxon>Eukaryota</taxon>
        <taxon>Viridiplantae</taxon>
        <taxon>Chlorophyta</taxon>
        <taxon>Pyramimonadophyceae</taxon>
        <taxon>Pyramimonadales</taxon>
        <taxon>Pyramimonadaceae</taxon>
        <taxon>Cymbomonas</taxon>
    </lineage>
</organism>
<protein>
    <submittedName>
        <fullName evidence="3">Arginine/serine-rich splicing factor scl25a transcript I</fullName>
    </submittedName>
</protein>
<evidence type="ECO:0000313" key="4">
    <source>
        <dbReference type="Proteomes" id="UP001190700"/>
    </source>
</evidence>
<dbReference type="Gene3D" id="3.30.70.330">
    <property type="match status" value="1"/>
</dbReference>
<dbReference type="AlphaFoldDB" id="A0AAE0GG89"/>
<evidence type="ECO:0000256" key="1">
    <source>
        <dbReference type="SAM" id="MobiDB-lite"/>
    </source>
</evidence>
<evidence type="ECO:0000259" key="2">
    <source>
        <dbReference type="Pfam" id="PF00076"/>
    </source>
</evidence>
<keyword evidence="4" id="KW-1185">Reference proteome</keyword>
<dbReference type="InterPro" id="IPR012677">
    <property type="entry name" value="Nucleotide-bd_a/b_plait_sf"/>
</dbReference>